<dbReference type="Proteomes" id="UP001370490">
    <property type="component" value="Unassembled WGS sequence"/>
</dbReference>
<feature type="region of interest" description="Disordered" evidence="5">
    <location>
        <begin position="53"/>
        <end position="72"/>
    </location>
</feature>
<dbReference type="PANTHER" id="PTHR43597">
    <property type="entry name" value="SULFUR ACCEPTOR PROTEIN CSDE"/>
    <property type="match status" value="1"/>
</dbReference>
<gene>
    <name evidence="7" type="ORF">RJ641_002728</name>
</gene>
<feature type="domain" description="Fe-S metabolism associated" evidence="6">
    <location>
        <begin position="80"/>
        <end position="202"/>
    </location>
</feature>
<dbReference type="GO" id="GO:0009507">
    <property type="term" value="C:chloroplast"/>
    <property type="evidence" value="ECO:0007669"/>
    <property type="project" value="UniProtKB-SubCell"/>
</dbReference>
<dbReference type="FunFam" id="3.90.1010.10:FF:000010">
    <property type="entry name" value="Quinolinate synthase, chloroplastic"/>
    <property type="match status" value="1"/>
</dbReference>
<dbReference type="SUPFAM" id="SSF82649">
    <property type="entry name" value="SufE/NifU"/>
    <property type="match status" value="1"/>
</dbReference>
<proteinExistence type="inferred from homology"/>
<evidence type="ECO:0000256" key="5">
    <source>
        <dbReference type="SAM" id="MobiDB-lite"/>
    </source>
</evidence>
<dbReference type="Gene3D" id="3.90.1010.10">
    <property type="match status" value="1"/>
</dbReference>
<keyword evidence="4" id="KW-0934">Plastid</keyword>
<reference evidence="7 8" key="1">
    <citation type="submission" date="2023-12" db="EMBL/GenBank/DDBJ databases">
        <title>A high-quality genome assembly for Dillenia turbinata (Dilleniales).</title>
        <authorList>
            <person name="Chanderbali A."/>
        </authorList>
    </citation>
    <scope>NUCLEOTIDE SEQUENCE [LARGE SCALE GENOMIC DNA]</scope>
    <source>
        <strain evidence="7">LSX21</strain>
        <tissue evidence="7">Leaf</tissue>
    </source>
</reference>
<comment type="subcellular location">
    <subcellularLocation>
        <location evidence="1">Plastid</location>
        <location evidence="1">Chloroplast</location>
    </subcellularLocation>
</comment>
<dbReference type="EMBL" id="JBAMMX010000011">
    <property type="protein sequence ID" value="KAK6930935.1"/>
    <property type="molecule type" value="Genomic_DNA"/>
</dbReference>
<evidence type="ECO:0000256" key="4">
    <source>
        <dbReference type="ARBA" id="ARBA00022640"/>
    </source>
</evidence>
<dbReference type="GO" id="GO:0008047">
    <property type="term" value="F:enzyme activator activity"/>
    <property type="evidence" value="ECO:0007669"/>
    <property type="project" value="UniProtKB-ARBA"/>
</dbReference>
<dbReference type="Pfam" id="PF02657">
    <property type="entry name" value="SufE"/>
    <property type="match status" value="1"/>
</dbReference>
<keyword evidence="8" id="KW-1185">Reference proteome</keyword>
<name>A0AAN8VB61_9MAGN</name>
<evidence type="ECO:0000313" key="7">
    <source>
        <dbReference type="EMBL" id="KAK6930935.1"/>
    </source>
</evidence>
<organism evidence="7 8">
    <name type="scientific">Dillenia turbinata</name>
    <dbReference type="NCBI Taxonomy" id="194707"/>
    <lineage>
        <taxon>Eukaryota</taxon>
        <taxon>Viridiplantae</taxon>
        <taxon>Streptophyta</taxon>
        <taxon>Embryophyta</taxon>
        <taxon>Tracheophyta</taxon>
        <taxon>Spermatophyta</taxon>
        <taxon>Magnoliopsida</taxon>
        <taxon>eudicotyledons</taxon>
        <taxon>Gunneridae</taxon>
        <taxon>Pentapetalae</taxon>
        <taxon>Dilleniales</taxon>
        <taxon>Dilleniaceae</taxon>
        <taxon>Dillenia</taxon>
    </lineage>
</organism>
<dbReference type="GO" id="GO:0051176">
    <property type="term" value="P:positive regulation of sulfur metabolic process"/>
    <property type="evidence" value="ECO:0007669"/>
    <property type="project" value="UniProtKB-ARBA"/>
</dbReference>
<dbReference type="AlphaFoldDB" id="A0AAN8VB61"/>
<feature type="compositionally biased region" description="Polar residues" evidence="5">
    <location>
        <begin position="53"/>
        <end position="63"/>
    </location>
</feature>
<evidence type="ECO:0000259" key="6">
    <source>
        <dbReference type="Pfam" id="PF02657"/>
    </source>
</evidence>
<dbReference type="InterPro" id="IPR003808">
    <property type="entry name" value="Fe-S_metab-assoc_dom"/>
</dbReference>
<dbReference type="PANTHER" id="PTHR43597:SF5">
    <property type="entry name" value="SUFE-LIKE PROTEIN 2, CHLOROPLASTIC"/>
    <property type="match status" value="1"/>
</dbReference>
<dbReference type="GO" id="GO:0016226">
    <property type="term" value="P:iron-sulfur cluster assembly"/>
    <property type="evidence" value="ECO:0007669"/>
    <property type="project" value="UniProtKB-ARBA"/>
</dbReference>
<protein>
    <submittedName>
        <fullName evidence="7">Fe-S metabolism associated domain, SufE-like</fullName>
    </submittedName>
</protein>
<evidence type="ECO:0000313" key="8">
    <source>
        <dbReference type="Proteomes" id="UP001370490"/>
    </source>
</evidence>
<sequence length="211" mass="23966">METLTLCTRRPSSYSSSSPLCFARPLKRYGSSQLKLTKHKYPNSKQRLFVNPTTTKSSLSCSPPRTKEDQSAEKLEQLVSEFRSLTEPVDRVKRLLHYATLLTPFDDSARIPANRVSGCTAQVWLEVKIDEFEKMRFLADSDSEITKGFCSCLIWLLDGASPEEVLNVKTEDLRDLNVGLNGRAQSRSRVNPWHNVLIGMKKKTKDLIIDK</sequence>
<evidence type="ECO:0000256" key="1">
    <source>
        <dbReference type="ARBA" id="ARBA00004229"/>
    </source>
</evidence>
<evidence type="ECO:0000256" key="2">
    <source>
        <dbReference type="ARBA" id="ARBA00010282"/>
    </source>
</evidence>
<comment type="similarity">
    <text evidence="2">Belongs to the SufE family.</text>
</comment>
<comment type="caution">
    <text evidence="7">The sequence shown here is derived from an EMBL/GenBank/DDBJ whole genome shotgun (WGS) entry which is preliminary data.</text>
</comment>
<keyword evidence="3" id="KW-0150">Chloroplast</keyword>
<evidence type="ECO:0000256" key="3">
    <source>
        <dbReference type="ARBA" id="ARBA00022528"/>
    </source>
</evidence>
<accession>A0AAN8VB61</accession>